<dbReference type="EMBL" id="CP063189">
    <property type="protein sequence ID" value="WCZ31808.1"/>
    <property type="molecule type" value="Genomic_DNA"/>
</dbReference>
<name>A0ABY7U546_9CORY</name>
<gene>
    <name evidence="1" type="ORF">CMASS_01745</name>
</gene>
<proteinExistence type="predicted"/>
<protein>
    <submittedName>
        <fullName evidence="1">Uncharacterized protein</fullName>
    </submittedName>
</protein>
<organism evidence="1 2">
    <name type="scientific">Corynebacterium massiliense DSM 45435</name>
    <dbReference type="NCBI Taxonomy" id="1121364"/>
    <lineage>
        <taxon>Bacteria</taxon>
        <taxon>Bacillati</taxon>
        <taxon>Actinomycetota</taxon>
        <taxon>Actinomycetes</taxon>
        <taxon>Mycobacteriales</taxon>
        <taxon>Corynebacteriaceae</taxon>
        <taxon>Corynebacterium</taxon>
    </lineage>
</organism>
<evidence type="ECO:0000313" key="1">
    <source>
        <dbReference type="EMBL" id="WCZ31808.1"/>
    </source>
</evidence>
<evidence type="ECO:0000313" key="2">
    <source>
        <dbReference type="Proteomes" id="UP001220064"/>
    </source>
</evidence>
<reference evidence="1 2" key="1">
    <citation type="submission" date="2020-10" db="EMBL/GenBank/DDBJ databases">
        <title>Complete genome sequence of Corynebacterium massiliense DSM 45435, type strain of Corynebacterium massiliense.</title>
        <authorList>
            <person name="Busche T."/>
            <person name="Kalinowski J."/>
            <person name="Ruckert C."/>
        </authorList>
    </citation>
    <scope>NUCLEOTIDE SEQUENCE [LARGE SCALE GENOMIC DNA]</scope>
    <source>
        <strain evidence="1 2">DSM 45435</strain>
    </source>
</reference>
<keyword evidence="2" id="KW-1185">Reference proteome</keyword>
<accession>A0ABY7U546</accession>
<sequence>MSPIEEKGSVGFFHVCSDMRSHQDRRSRYRQLFELLDDRAAVIRIQTGGRLIKE</sequence>
<dbReference type="Proteomes" id="UP001220064">
    <property type="component" value="Chromosome"/>
</dbReference>